<dbReference type="GO" id="GO:0051666">
    <property type="term" value="P:actin cortical patch localization"/>
    <property type="evidence" value="ECO:0007669"/>
    <property type="project" value="InterPro"/>
</dbReference>
<dbReference type="PRINTS" id="PR00452">
    <property type="entry name" value="SH3DOMAIN"/>
</dbReference>
<evidence type="ECO:0000256" key="2">
    <source>
        <dbReference type="ARBA" id="ARBA00022630"/>
    </source>
</evidence>
<feature type="compositionally biased region" description="Polar residues" evidence="6">
    <location>
        <begin position="462"/>
        <end position="476"/>
    </location>
</feature>
<dbReference type="EMBL" id="NAJP01000081">
    <property type="protein sequence ID" value="TKA34390.1"/>
    <property type="molecule type" value="Genomic_DNA"/>
</dbReference>
<dbReference type="GO" id="GO:0031097">
    <property type="term" value="C:medial cortex"/>
    <property type="evidence" value="ECO:0007669"/>
    <property type="project" value="TreeGrafter"/>
</dbReference>
<dbReference type="PANTHER" id="PTHR47174:SF2">
    <property type="entry name" value="SH3 DOMAIN SIGNALLING PROTEIN (AFU_ORTHOLOGUE AFUA_5G07670)"/>
    <property type="match status" value="1"/>
</dbReference>
<dbReference type="Gene3D" id="3.50.50.60">
    <property type="entry name" value="FAD/NAD(P)-binding domain"/>
    <property type="match status" value="1"/>
</dbReference>
<dbReference type="SUPFAM" id="SSF51905">
    <property type="entry name" value="FAD/NAD(P)-binding domain"/>
    <property type="match status" value="1"/>
</dbReference>
<evidence type="ECO:0000256" key="5">
    <source>
        <dbReference type="PROSITE-ProRule" id="PRU00192"/>
    </source>
</evidence>
<dbReference type="InterPro" id="IPR027267">
    <property type="entry name" value="AH/BAR_dom_sf"/>
</dbReference>
<organism evidence="8 9">
    <name type="scientific">Friedmanniomyces endolithicus</name>
    <dbReference type="NCBI Taxonomy" id="329885"/>
    <lineage>
        <taxon>Eukaryota</taxon>
        <taxon>Fungi</taxon>
        <taxon>Dikarya</taxon>
        <taxon>Ascomycota</taxon>
        <taxon>Pezizomycotina</taxon>
        <taxon>Dothideomycetes</taxon>
        <taxon>Dothideomycetidae</taxon>
        <taxon>Mycosphaerellales</taxon>
        <taxon>Teratosphaeriaceae</taxon>
        <taxon>Friedmanniomyces</taxon>
    </lineage>
</organism>
<gene>
    <name evidence="8" type="ORF">B0A54_15222</name>
</gene>
<dbReference type="SUPFAM" id="SSF103657">
    <property type="entry name" value="BAR/IMD domain-like"/>
    <property type="match status" value="1"/>
</dbReference>
<dbReference type="GO" id="GO:0030479">
    <property type="term" value="C:actin cortical patch"/>
    <property type="evidence" value="ECO:0007669"/>
    <property type="project" value="TreeGrafter"/>
</dbReference>
<dbReference type="InterPro" id="IPR001452">
    <property type="entry name" value="SH3_domain"/>
</dbReference>
<protein>
    <recommendedName>
        <fullName evidence="7">SH3 domain-containing protein</fullName>
    </recommendedName>
</protein>
<keyword evidence="1 5" id="KW-0728">SH3 domain</keyword>
<feature type="compositionally biased region" description="Polar residues" evidence="6">
    <location>
        <begin position="431"/>
        <end position="445"/>
    </location>
</feature>
<proteinExistence type="predicted"/>
<dbReference type="SUPFAM" id="SSF50044">
    <property type="entry name" value="SH3-domain"/>
    <property type="match status" value="1"/>
</dbReference>
<sequence>MKSMQRKLGGLVMKRKDDEADVGNILTEFKAVDDMLTQLIKDLTAYRNSWDDILKLQYDTIEALAFLYKPLEPSADPDQRRPPTTTPQTYMQKCLGLQKVYSEVKTDLSTELNLIDSKLVRPATEAKAATKSLGKTLKHRENCKLDYERYLSRAEHGRKKDTRSMKEEASLAAHECNLAQAQIDYETADDQVKQTFPPVTAAILDLVPYILANQVQLQTTLVGQLYTVIDKYTRTHGMANPAPGDGEIVRVWEQEFGGLRRELEQGIAIVAGGKAVQRGMEMPAEKGGTVTGLGIRNKAGGMMHIGGGDGTAPSASGSAGRGEQQGSSMTGLGIRNKAGGMMHKGSGMIKRPGSGHSSTPSSTGIPAAGERPASWQRRESGMSSGTTAMTVYDDTHGNGHDDYDEPPPPKPLRPGGGSPGMMMIPSPNIPTSSKPGRSPSSNYTASPPYPQDLKSAAVVSPPSWSNGTQRTPSYGQASAAGVASTLSSRYGTPLSSPNNGGGGNAGRLSGGDYFPAQNPSRSSSATIPSASASSAAFTAAALAAAAAGKKKPPPPPAKPAFAAKPPPPAEYVTAMYDFEGQDAGDLVFREGDRILVLERTAGTEEWWVGEVVGREGLRGSFPGNYSVKKATQTTFVGFGTMESTAARKPILICGAGLASLLLAQLLLQAKIPFLVFERDAGMSFRAQGYRLRLSRECLDALEANLTPTRWQKFWDTCGKTAGAGFAALDAITGEDVTEARKYEGAAAPRRDDEAKGGKMDLSSRDGKIVGIARGEMREQFMTGCEDFIRWSHHVAGYELTDSGVRAVFADGSKSDKGEMLVGGEGIYSKVAKQVSNGKIVTYDTGARGIHGKVSTSAFKELGEGVWRVTDERKKDGKVFLITNVRANDMDDPTVEFGWTIGAQPGVIHPPNEDYAIIGKPAADIAKSLTKDWHPKLKPLFDNMNEAEAAFWKITCSTPYRRQHNHQLTLPPSTGVPDWPNQPRVTVIGDAAHSMTPAGGIGANTAVRDAALLGRLLVEAGGYEEGITEKYEREMRVYASEAVRSSYAGAKMQFGVNIDENSPRVHV</sequence>
<comment type="caution">
    <text evidence="8">The sequence shown here is derived from an EMBL/GenBank/DDBJ whole genome shotgun (WGS) entry which is preliminary data.</text>
</comment>
<feature type="compositionally biased region" description="Gly residues" evidence="6">
    <location>
        <begin position="499"/>
        <end position="509"/>
    </location>
</feature>
<dbReference type="Proteomes" id="UP000310066">
    <property type="component" value="Unassembled WGS sequence"/>
</dbReference>
<dbReference type="Gene3D" id="2.30.30.40">
    <property type="entry name" value="SH3 Domains"/>
    <property type="match status" value="1"/>
</dbReference>
<dbReference type="SMART" id="SM00326">
    <property type="entry name" value="SH3"/>
    <property type="match status" value="1"/>
</dbReference>
<dbReference type="PRINTS" id="PR00420">
    <property type="entry name" value="RNGMNOXGNASE"/>
</dbReference>
<feature type="compositionally biased region" description="Low complexity" evidence="6">
    <location>
        <begin position="352"/>
        <end position="364"/>
    </location>
</feature>
<evidence type="ECO:0000256" key="3">
    <source>
        <dbReference type="ARBA" id="ARBA00022827"/>
    </source>
</evidence>
<feature type="compositionally biased region" description="Low complexity" evidence="6">
    <location>
        <begin position="420"/>
        <end position="430"/>
    </location>
</feature>
<evidence type="ECO:0000256" key="1">
    <source>
        <dbReference type="ARBA" id="ARBA00022443"/>
    </source>
</evidence>
<evidence type="ECO:0000313" key="9">
    <source>
        <dbReference type="Proteomes" id="UP000310066"/>
    </source>
</evidence>
<evidence type="ECO:0000313" key="8">
    <source>
        <dbReference type="EMBL" id="TKA34390.1"/>
    </source>
</evidence>
<dbReference type="GO" id="GO:0006897">
    <property type="term" value="P:endocytosis"/>
    <property type="evidence" value="ECO:0007669"/>
    <property type="project" value="InterPro"/>
</dbReference>
<dbReference type="PANTHER" id="PTHR47174">
    <property type="entry name" value="BRIDGING INTEGRATOR 3"/>
    <property type="match status" value="1"/>
</dbReference>
<dbReference type="Gene3D" id="1.20.1270.60">
    <property type="entry name" value="Arfaptin homology (AH) domain/BAR domain"/>
    <property type="match status" value="1"/>
</dbReference>
<dbReference type="GO" id="GO:0043332">
    <property type="term" value="C:mating projection tip"/>
    <property type="evidence" value="ECO:0007669"/>
    <property type="project" value="TreeGrafter"/>
</dbReference>
<dbReference type="STRING" id="329885.A0A4U0UFP2"/>
<dbReference type="GO" id="GO:0016491">
    <property type="term" value="F:oxidoreductase activity"/>
    <property type="evidence" value="ECO:0007669"/>
    <property type="project" value="UniProtKB-KW"/>
</dbReference>
<dbReference type="GO" id="GO:0008289">
    <property type="term" value="F:lipid binding"/>
    <property type="evidence" value="ECO:0007669"/>
    <property type="project" value="TreeGrafter"/>
</dbReference>
<dbReference type="GO" id="GO:0097320">
    <property type="term" value="P:plasma membrane tubulation"/>
    <property type="evidence" value="ECO:0007669"/>
    <property type="project" value="TreeGrafter"/>
</dbReference>
<evidence type="ECO:0000256" key="6">
    <source>
        <dbReference type="SAM" id="MobiDB-lite"/>
    </source>
</evidence>
<dbReference type="Pfam" id="PF00018">
    <property type="entry name" value="SH3_1"/>
    <property type="match status" value="1"/>
</dbReference>
<keyword evidence="4" id="KW-0560">Oxidoreductase</keyword>
<evidence type="ECO:0000256" key="4">
    <source>
        <dbReference type="ARBA" id="ARBA00023002"/>
    </source>
</evidence>
<dbReference type="AlphaFoldDB" id="A0A4U0UFP2"/>
<dbReference type="InterPro" id="IPR036188">
    <property type="entry name" value="FAD/NAD-bd_sf"/>
</dbReference>
<dbReference type="PROSITE" id="PS50002">
    <property type="entry name" value="SH3"/>
    <property type="match status" value="1"/>
</dbReference>
<dbReference type="GO" id="GO:1990528">
    <property type="term" value="C:Rvs161p-Rvs167p complex"/>
    <property type="evidence" value="ECO:0007669"/>
    <property type="project" value="TreeGrafter"/>
</dbReference>
<feature type="region of interest" description="Disordered" evidence="6">
    <location>
        <begin position="742"/>
        <end position="761"/>
    </location>
</feature>
<keyword evidence="2" id="KW-0285">Flavoprotein</keyword>
<dbReference type="GO" id="GO:0071949">
    <property type="term" value="F:FAD binding"/>
    <property type="evidence" value="ECO:0007669"/>
    <property type="project" value="InterPro"/>
</dbReference>
<dbReference type="InterPro" id="IPR036028">
    <property type="entry name" value="SH3-like_dom_sf"/>
</dbReference>
<feature type="domain" description="SH3" evidence="7">
    <location>
        <begin position="567"/>
        <end position="631"/>
    </location>
</feature>
<dbReference type="Pfam" id="PF01494">
    <property type="entry name" value="FAD_binding_3"/>
    <property type="match status" value="1"/>
</dbReference>
<name>A0A4U0UFP2_9PEZI</name>
<keyword evidence="3" id="KW-0274">FAD</keyword>
<accession>A0A4U0UFP2</accession>
<feature type="region of interest" description="Disordered" evidence="6">
    <location>
        <begin position="308"/>
        <end position="527"/>
    </location>
</feature>
<dbReference type="OrthoDB" id="47494at2759"/>
<evidence type="ECO:0000259" key="7">
    <source>
        <dbReference type="PROSITE" id="PS50002"/>
    </source>
</evidence>
<reference evidence="8 9" key="1">
    <citation type="submission" date="2017-03" db="EMBL/GenBank/DDBJ databases">
        <title>Genomes of endolithic fungi from Antarctica.</title>
        <authorList>
            <person name="Coleine C."/>
            <person name="Masonjones S."/>
            <person name="Stajich J.E."/>
        </authorList>
    </citation>
    <scope>NUCLEOTIDE SEQUENCE [LARGE SCALE GENOMIC DNA]</scope>
    <source>
        <strain evidence="8 9">CCFEE 5311</strain>
    </source>
</reference>
<dbReference type="InterPro" id="IPR046982">
    <property type="entry name" value="BIN3/RVS161-like"/>
</dbReference>
<dbReference type="InterPro" id="IPR002938">
    <property type="entry name" value="FAD-bd"/>
</dbReference>